<keyword evidence="1" id="KW-0863">Zinc-finger</keyword>
<feature type="region of interest" description="Disordered" evidence="2">
    <location>
        <begin position="360"/>
        <end position="385"/>
    </location>
</feature>
<organism evidence="4 5">
    <name type="scientific">Phaeoacremonium minimum (strain UCR-PA7)</name>
    <name type="common">Esca disease fungus</name>
    <name type="synonym">Togninia minima</name>
    <dbReference type="NCBI Taxonomy" id="1286976"/>
    <lineage>
        <taxon>Eukaryota</taxon>
        <taxon>Fungi</taxon>
        <taxon>Dikarya</taxon>
        <taxon>Ascomycota</taxon>
        <taxon>Pezizomycotina</taxon>
        <taxon>Sordariomycetes</taxon>
        <taxon>Sordariomycetidae</taxon>
        <taxon>Togniniales</taxon>
        <taxon>Togniniaceae</taxon>
        <taxon>Phaeoacremonium</taxon>
    </lineage>
</organism>
<gene>
    <name evidence="4" type="ORF">UCRPA7_6027</name>
</gene>
<feature type="region of interest" description="Disordered" evidence="2">
    <location>
        <begin position="641"/>
        <end position="673"/>
    </location>
</feature>
<dbReference type="HOGENOM" id="CLU_015981_0_0_1"/>
<evidence type="ECO:0000313" key="5">
    <source>
        <dbReference type="Proteomes" id="UP000014074"/>
    </source>
</evidence>
<dbReference type="AlphaFoldDB" id="R8BGI8"/>
<keyword evidence="1" id="KW-0862">Zinc</keyword>
<dbReference type="PROSITE" id="PS50157">
    <property type="entry name" value="ZINC_FINGER_C2H2_2"/>
    <property type="match status" value="1"/>
</dbReference>
<evidence type="ECO:0000259" key="3">
    <source>
        <dbReference type="PROSITE" id="PS50157"/>
    </source>
</evidence>
<dbReference type="PROSITE" id="PS00028">
    <property type="entry name" value="ZINC_FINGER_C2H2_1"/>
    <property type="match status" value="1"/>
</dbReference>
<dbReference type="KEGG" id="tmn:UCRPA7_6027"/>
<keyword evidence="5" id="KW-1185">Reference proteome</keyword>
<dbReference type="GeneID" id="19326642"/>
<name>R8BGI8_PHAM7</name>
<dbReference type="eggNOG" id="ENOG502RA84">
    <property type="taxonomic scope" value="Eukaryota"/>
</dbReference>
<feature type="compositionally biased region" description="Polar residues" evidence="2">
    <location>
        <begin position="652"/>
        <end position="673"/>
    </location>
</feature>
<feature type="region of interest" description="Disordered" evidence="2">
    <location>
        <begin position="911"/>
        <end position="947"/>
    </location>
</feature>
<dbReference type="SMART" id="SM00355">
    <property type="entry name" value="ZnF_C2H2"/>
    <property type="match status" value="3"/>
</dbReference>
<dbReference type="OrthoDB" id="5242988at2759"/>
<dbReference type="EMBL" id="KB933216">
    <property type="protein sequence ID" value="EON98450.1"/>
    <property type="molecule type" value="Genomic_DNA"/>
</dbReference>
<proteinExistence type="predicted"/>
<sequence length="947" mass="103419">MPAPARRSRRAGPPVQPAPVAAVPKPKEGKYLDKWGVFDSTGTSTYGLGPLLNYNVEENSGDAGFMNIGPSRRLSTDPISFDPMAAGNWTKQYPTPSIEISDFSNAAPPNSAHHAFTTGEESSSLPTIYSASSSASSVVSGTGTNRSTFSPLLSDGASSMDAPTIVPSNWSRGPSPLSVPAAGPPRVCEQEAYLCLAPQCSARFHSHDRLEQHIKTAHSHVCNWAGCKSPSYATRDGLSWHVKADHLLICPVPGCDMTAFPNSNVIGIHVKSAHPSAVGELEAASKQAAQANNLPQATPLLPANGCLSSLSTGSSQAGLANPPKLNTAEEKAKMMNLSITRSKERCRRQLREVLERRMKRMNRQQPSSQFFGSSPRSIESPPGLVRSRTPKLVEQASFPLIWEHGVLPFLIEFVPKWCGPGHVISVTRGKTTNARRICIMTRKKVSRARKIAIAAHVRDLLPTNHRQTVCFTFATGEVDRLVWARGLSREMPDDLCQPRNPFYYVSPCMGDSIGTVVSEEEGESTSTLGPCILMGGESYWLANFHPFIKSQQLRDLVTIEHPSPKDRSRCVDEGHDSLSGPDSDFRLGTLTATCGLDLKTTRLSHDPYWEDMDKEPPLIVTDWTIITSHTRQANMLRKFPSTSPRMSKEVPVTSTTTVQPGSVVQSTGRTSGHQRGQICEIPAYVSGDNFGNGSGRATREWFIEEPEPYDNEEGWIRGGIGVEGDSGAAIVDAVTNGLVGTLWGRNKYFGSGPRHTFFTPISDIFDDIQEKCGEQTRPQLPQWRDEGERYAVYPACRPCFDLRTYLDSRRSSRESLRSIIGRHDSDGMGHGDDAQDLISLEGISELATPKDQNYWLRHTGAEEAGMSFMNFVSPRPITSFAFDSRAASPGVADMRSPYAVDISTEDLYDAEYAPPTATNAKRPALPLPAPSLMRSSSSGGSKRQRTQ</sequence>
<feature type="domain" description="C2H2-type" evidence="3">
    <location>
        <begin position="193"/>
        <end position="219"/>
    </location>
</feature>
<feature type="compositionally biased region" description="Basic residues" evidence="2">
    <location>
        <begin position="1"/>
        <end position="10"/>
    </location>
</feature>
<dbReference type="RefSeq" id="XP_007916760.1">
    <property type="nucleotide sequence ID" value="XM_007918569.1"/>
</dbReference>
<evidence type="ECO:0000256" key="2">
    <source>
        <dbReference type="SAM" id="MobiDB-lite"/>
    </source>
</evidence>
<feature type="region of interest" description="Disordered" evidence="2">
    <location>
        <begin position="1"/>
        <end position="26"/>
    </location>
</feature>
<keyword evidence="1" id="KW-0479">Metal-binding</keyword>
<protein>
    <submittedName>
        <fullName evidence="4">Putative zinc finger protein 585a protein</fullName>
    </submittedName>
</protein>
<dbReference type="InterPro" id="IPR013087">
    <property type="entry name" value="Znf_C2H2_type"/>
</dbReference>
<dbReference type="GO" id="GO:0008270">
    <property type="term" value="F:zinc ion binding"/>
    <property type="evidence" value="ECO:0007669"/>
    <property type="project" value="UniProtKB-KW"/>
</dbReference>
<reference evidence="5" key="1">
    <citation type="journal article" date="2013" name="Genome Announc.">
        <title>Draft genome sequence of the ascomycete Phaeoacremonium aleophilum strain UCR-PA7, a causal agent of the esca disease complex in grapevines.</title>
        <authorList>
            <person name="Blanco-Ulate B."/>
            <person name="Rolshausen P."/>
            <person name="Cantu D."/>
        </authorList>
    </citation>
    <scope>NUCLEOTIDE SEQUENCE [LARGE SCALE GENOMIC DNA]</scope>
    <source>
        <strain evidence="5">UCR-PA7</strain>
    </source>
</reference>
<feature type="compositionally biased region" description="Low complexity" evidence="2">
    <location>
        <begin position="920"/>
        <end position="941"/>
    </location>
</feature>
<dbReference type="Proteomes" id="UP000014074">
    <property type="component" value="Unassembled WGS sequence"/>
</dbReference>
<evidence type="ECO:0000256" key="1">
    <source>
        <dbReference type="PROSITE-ProRule" id="PRU00042"/>
    </source>
</evidence>
<accession>R8BGI8</accession>
<feature type="compositionally biased region" description="Low complexity" evidence="2">
    <location>
        <begin position="363"/>
        <end position="377"/>
    </location>
</feature>
<evidence type="ECO:0000313" key="4">
    <source>
        <dbReference type="EMBL" id="EON98450.1"/>
    </source>
</evidence>